<reference evidence="10 11" key="1">
    <citation type="submission" date="2018-02" db="EMBL/GenBank/DDBJ databases">
        <title>Jeotgalibacillus proteolyticum sp. nov. a protease producing bacterium isolated from ocean sediments of Laizhou Bay.</title>
        <authorList>
            <person name="Li Y."/>
        </authorList>
    </citation>
    <scope>NUCLEOTIDE SEQUENCE [LARGE SCALE GENOMIC DNA]</scope>
    <source>
        <strain evidence="10 11">22-7</strain>
    </source>
</reference>
<keyword evidence="7" id="KW-0067">ATP-binding</keyword>
<dbReference type="InterPro" id="IPR035907">
    <property type="entry name" value="Hppk_sf"/>
</dbReference>
<proteinExistence type="predicted"/>
<comment type="catalytic activity">
    <reaction evidence="1">
        <text>6-hydroxymethyl-7,8-dihydropterin + ATP = (7,8-dihydropterin-6-yl)methyl diphosphate + AMP + H(+)</text>
        <dbReference type="Rhea" id="RHEA:11412"/>
        <dbReference type="ChEBI" id="CHEBI:15378"/>
        <dbReference type="ChEBI" id="CHEBI:30616"/>
        <dbReference type="ChEBI" id="CHEBI:44841"/>
        <dbReference type="ChEBI" id="CHEBI:72950"/>
        <dbReference type="ChEBI" id="CHEBI:456215"/>
        <dbReference type="EC" id="2.7.6.3"/>
    </reaction>
</comment>
<dbReference type="NCBIfam" id="TIGR01498">
    <property type="entry name" value="folK"/>
    <property type="match status" value="1"/>
</dbReference>
<dbReference type="PANTHER" id="PTHR43071">
    <property type="entry name" value="2-AMINO-4-HYDROXY-6-HYDROXYMETHYLDIHYDROPTERIDINE PYROPHOSPHOKINASE"/>
    <property type="match status" value="1"/>
</dbReference>
<evidence type="ECO:0000256" key="4">
    <source>
        <dbReference type="ARBA" id="ARBA00022679"/>
    </source>
</evidence>
<protein>
    <recommendedName>
        <fullName evidence="3">2-amino-4-hydroxy-6-hydroxymethyldihydropteridine diphosphokinase</fullName>
        <ecNumber evidence="3">2.7.6.3</ecNumber>
    </recommendedName>
</protein>
<dbReference type="GO" id="GO:0046656">
    <property type="term" value="P:folic acid biosynthetic process"/>
    <property type="evidence" value="ECO:0007669"/>
    <property type="project" value="UniProtKB-KW"/>
</dbReference>
<name>A0A2S5G6F8_9BACL</name>
<dbReference type="RefSeq" id="WP_104059849.1">
    <property type="nucleotide sequence ID" value="NZ_PREZ01000011.1"/>
</dbReference>
<keyword evidence="4" id="KW-0808">Transferase</keyword>
<evidence type="ECO:0000259" key="9">
    <source>
        <dbReference type="PROSITE" id="PS00794"/>
    </source>
</evidence>
<dbReference type="EMBL" id="PREZ01000011">
    <property type="protein sequence ID" value="PPA68562.1"/>
    <property type="molecule type" value="Genomic_DNA"/>
</dbReference>
<dbReference type="CDD" id="cd00483">
    <property type="entry name" value="HPPK"/>
    <property type="match status" value="1"/>
</dbReference>
<evidence type="ECO:0000313" key="11">
    <source>
        <dbReference type="Proteomes" id="UP000239047"/>
    </source>
</evidence>
<feature type="domain" description="7,8-dihydro-6-hydroxymethylpterin-pyrophosphokinase" evidence="9">
    <location>
        <begin position="89"/>
        <end position="100"/>
    </location>
</feature>
<evidence type="ECO:0000256" key="2">
    <source>
        <dbReference type="ARBA" id="ARBA00005051"/>
    </source>
</evidence>
<sequence>MESLAYLSLGSNVGDSFDNLQQALLLLQETDGIMITCASSIYKTEPVGFTEQAKFLNLAVEVMTELSPEKLLQACRGIEEELGRKRLTRWGPRTIDLDILLYNAEQIETDSLTIPHARMHERSFVLIPLLEMNPFMIHPVLNESLRMIQQSIGDEEGVELWKKNKSKRFSGLFE</sequence>
<evidence type="ECO:0000313" key="10">
    <source>
        <dbReference type="EMBL" id="PPA68562.1"/>
    </source>
</evidence>
<dbReference type="SUPFAM" id="SSF55083">
    <property type="entry name" value="6-hydroxymethyl-7,8-dihydropterin pyrophosphokinase, HPPK"/>
    <property type="match status" value="1"/>
</dbReference>
<keyword evidence="6 10" id="KW-0418">Kinase</keyword>
<dbReference type="EC" id="2.7.6.3" evidence="3"/>
<dbReference type="InterPro" id="IPR000550">
    <property type="entry name" value="Hppk"/>
</dbReference>
<comment type="pathway">
    <text evidence="2">Cofactor biosynthesis; tetrahydrofolate biosynthesis; 2-amino-4-hydroxy-6-hydroxymethyl-7,8-dihydropteridine diphosphate from 7,8-dihydroneopterin triphosphate: step 4/4.</text>
</comment>
<dbReference type="Pfam" id="PF01288">
    <property type="entry name" value="HPPK"/>
    <property type="match status" value="1"/>
</dbReference>
<comment type="caution">
    <text evidence="10">The sequence shown here is derived from an EMBL/GenBank/DDBJ whole genome shotgun (WGS) entry which is preliminary data.</text>
</comment>
<gene>
    <name evidence="10" type="primary">folK</name>
    <name evidence="10" type="ORF">C4B60_20630</name>
</gene>
<dbReference type="PANTHER" id="PTHR43071:SF1">
    <property type="entry name" value="2-AMINO-4-HYDROXY-6-HYDROXYMETHYLDIHYDROPTERIDINE PYROPHOSPHOKINASE"/>
    <property type="match status" value="1"/>
</dbReference>
<evidence type="ECO:0000256" key="6">
    <source>
        <dbReference type="ARBA" id="ARBA00022777"/>
    </source>
</evidence>
<keyword evidence="11" id="KW-1185">Reference proteome</keyword>
<dbReference type="AlphaFoldDB" id="A0A2S5G6F8"/>
<evidence type="ECO:0000256" key="5">
    <source>
        <dbReference type="ARBA" id="ARBA00022741"/>
    </source>
</evidence>
<dbReference type="Proteomes" id="UP000239047">
    <property type="component" value="Unassembled WGS sequence"/>
</dbReference>
<keyword evidence="8" id="KW-0289">Folate biosynthesis</keyword>
<evidence type="ECO:0000256" key="1">
    <source>
        <dbReference type="ARBA" id="ARBA00000198"/>
    </source>
</evidence>
<keyword evidence="5" id="KW-0547">Nucleotide-binding</keyword>
<dbReference type="GO" id="GO:0003848">
    <property type="term" value="F:2-amino-4-hydroxy-6-hydroxymethyldihydropteridine diphosphokinase activity"/>
    <property type="evidence" value="ECO:0007669"/>
    <property type="project" value="UniProtKB-EC"/>
</dbReference>
<dbReference type="PROSITE" id="PS00794">
    <property type="entry name" value="HPPK"/>
    <property type="match status" value="1"/>
</dbReference>
<dbReference type="GO" id="GO:0016301">
    <property type="term" value="F:kinase activity"/>
    <property type="evidence" value="ECO:0007669"/>
    <property type="project" value="UniProtKB-KW"/>
</dbReference>
<dbReference type="GO" id="GO:0046654">
    <property type="term" value="P:tetrahydrofolate biosynthetic process"/>
    <property type="evidence" value="ECO:0007669"/>
    <property type="project" value="UniProtKB-UniPathway"/>
</dbReference>
<evidence type="ECO:0000256" key="7">
    <source>
        <dbReference type="ARBA" id="ARBA00022840"/>
    </source>
</evidence>
<accession>A0A2S5G6F8</accession>
<dbReference type="GO" id="GO:0005524">
    <property type="term" value="F:ATP binding"/>
    <property type="evidence" value="ECO:0007669"/>
    <property type="project" value="UniProtKB-KW"/>
</dbReference>
<dbReference type="Gene3D" id="3.30.70.560">
    <property type="entry name" value="7,8-Dihydro-6-hydroxymethylpterin-pyrophosphokinase HPPK"/>
    <property type="match status" value="1"/>
</dbReference>
<dbReference type="UniPathway" id="UPA00077">
    <property type="reaction ID" value="UER00155"/>
</dbReference>
<organism evidence="10 11">
    <name type="scientific">Jeotgalibacillus proteolyticus</name>
    <dbReference type="NCBI Taxonomy" id="2082395"/>
    <lineage>
        <taxon>Bacteria</taxon>
        <taxon>Bacillati</taxon>
        <taxon>Bacillota</taxon>
        <taxon>Bacilli</taxon>
        <taxon>Bacillales</taxon>
        <taxon>Caryophanaceae</taxon>
        <taxon>Jeotgalibacillus</taxon>
    </lineage>
</organism>
<evidence type="ECO:0000256" key="3">
    <source>
        <dbReference type="ARBA" id="ARBA00013253"/>
    </source>
</evidence>
<dbReference type="OrthoDB" id="9808041at2"/>
<evidence type="ECO:0000256" key="8">
    <source>
        <dbReference type="ARBA" id="ARBA00022909"/>
    </source>
</evidence>